<keyword evidence="3" id="KW-1185">Reference proteome</keyword>
<comment type="caution">
    <text evidence="2">The sequence shown here is derived from an EMBL/GenBank/DDBJ whole genome shotgun (WGS) entry which is preliminary data.</text>
</comment>
<dbReference type="Proteomes" id="UP000616839">
    <property type="component" value="Unassembled WGS sequence"/>
</dbReference>
<feature type="region of interest" description="Disordered" evidence="1">
    <location>
        <begin position="308"/>
        <end position="331"/>
    </location>
</feature>
<dbReference type="Gene3D" id="3.40.50.300">
    <property type="entry name" value="P-loop containing nucleotide triphosphate hydrolases"/>
    <property type="match status" value="1"/>
</dbReference>
<gene>
    <name evidence="2" type="ORF">IE331_06955</name>
</gene>
<evidence type="ECO:0008006" key="4">
    <source>
        <dbReference type="Google" id="ProtNLM"/>
    </source>
</evidence>
<evidence type="ECO:0000313" key="3">
    <source>
        <dbReference type="Proteomes" id="UP000616839"/>
    </source>
</evidence>
<name>A0A927Q254_9ACTN</name>
<dbReference type="RefSeq" id="WP_192141998.1">
    <property type="nucleotide sequence ID" value="NZ_JACYXZ010000002.1"/>
</dbReference>
<dbReference type="InterPro" id="IPR027417">
    <property type="entry name" value="P-loop_NTPase"/>
</dbReference>
<dbReference type="AlphaFoldDB" id="A0A927Q254"/>
<evidence type="ECO:0000313" key="2">
    <source>
        <dbReference type="EMBL" id="MBD8869356.1"/>
    </source>
</evidence>
<sequence length="355" mass="38642">MSPPVDAPEAMLPAGSLLLHVGPPKTGSTTLQAAFDRNRQALAERGVVYAGEGERPRMAVRELVGRDRHTRIATGAWDGLVAEVRAAGEATVVVSNETLAFAKRPAAERAVRELGGERAHVVMVVRPIARLLPSQWQQRVRNQPTMPPYEEWLRAVLSDDPEDRHHRHFWRVHDLGRQVRRWSRAAAPDRVVAVVSDEGDRAFLPRTFEALLGLPSGLLAAPKAVHNVSLRHGGAELVRALYHSVRERGWDEGMLPDELKERIVRGIATSPAGARDVPIRLPAWAADRVAELDAQRAEVLASSDVRVIGDPGSLRDRPEHGSAEEAAAPTTVPIELAVEALAAAIARDPRADGSP</sequence>
<reference evidence="2" key="1">
    <citation type="submission" date="2020-09" db="EMBL/GenBank/DDBJ databases">
        <title>Nocardioides sp. strain MJB4 16S ribosomal RNA gene Genome sequencing and assembly.</title>
        <authorList>
            <person name="Kim I."/>
        </authorList>
    </citation>
    <scope>NUCLEOTIDE SEQUENCE</scope>
    <source>
        <strain evidence="2">MJB4</strain>
    </source>
</reference>
<proteinExistence type="predicted"/>
<organism evidence="2 3">
    <name type="scientific">Nocardioides donggukensis</name>
    <dbReference type="NCBI Taxonomy" id="2774019"/>
    <lineage>
        <taxon>Bacteria</taxon>
        <taxon>Bacillati</taxon>
        <taxon>Actinomycetota</taxon>
        <taxon>Actinomycetes</taxon>
        <taxon>Propionibacteriales</taxon>
        <taxon>Nocardioidaceae</taxon>
        <taxon>Nocardioides</taxon>
    </lineage>
</organism>
<feature type="compositionally biased region" description="Basic and acidic residues" evidence="1">
    <location>
        <begin position="313"/>
        <end position="323"/>
    </location>
</feature>
<protein>
    <recommendedName>
        <fullName evidence="4">Sulfotransferase family protein</fullName>
    </recommendedName>
</protein>
<evidence type="ECO:0000256" key="1">
    <source>
        <dbReference type="SAM" id="MobiDB-lite"/>
    </source>
</evidence>
<dbReference type="EMBL" id="JACYXZ010000002">
    <property type="protein sequence ID" value="MBD8869356.1"/>
    <property type="molecule type" value="Genomic_DNA"/>
</dbReference>
<accession>A0A927Q254</accession>
<dbReference type="SUPFAM" id="SSF52540">
    <property type="entry name" value="P-loop containing nucleoside triphosphate hydrolases"/>
    <property type="match status" value="1"/>
</dbReference>